<proteinExistence type="inferred from homology"/>
<gene>
    <name evidence="6" type="ORF">D4764_22G0007440</name>
</gene>
<accession>A0A5C6NHN2</accession>
<dbReference type="EC" id="1.8.4.14" evidence="2"/>
<evidence type="ECO:0000256" key="4">
    <source>
        <dbReference type="ARBA" id="ARBA00049261"/>
    </source>
</evidence>
<keyword evidence="7" id="KW-1185">Reference proteome</keyword>
<dbReference type="Proteomes" id="UP000324091">
    <property type="component" value="Chromosome 22"/>
</dbReference>
<dbReference type="InterPro" id="IPR028427">
    <property type="entry name" value="Met_Sox_Rdtase_MsrB"/>
</dbReference>
<dbReference type="PANTHER" id="PTHR10173:SF56">
    <property type="entry name" value="METHIONINE-R-SULFOXIDE REDUCTASE B3"/>
    <property type="match status" value="1"/>
</dbReference>
<dbReference type="PROSITE" id="PS51790">
    <property type="entry name" value="MSRB"/>
    <property type="match status" value="1"/>
</dbReference>
<evidence type="ECO:0000256" key="3">
    <source>
        <dbReference type="ARBA" id="ARBA00023002"/>
    </source>
</evidence>
<reference evidence="6 7" key="1">
    <citation type="submission" date="2019-04" db="EMBL/GenBank/DDBJ databases">
        <title>Chromosome genome assembly for Takifugu flavidus.</title>
        <authorList>
            <person name="Xiao S."/>
        </authorList>
    </citation>
    <scope>NUCLEOTIDE SEQUENCE [LARGE SCALE GENOMIC DNA]</scope>
    <source>
        <strain evidence="6">HTHZ2018</strain>
        <tissue evidence="6">Muscle</tissue>
    </source>
</reference>
<dbReference type="PANTHER" id="PTHR10173">
    <property type="entry name" value="METHIONINE SULFOXIDE REDUCTASE"/>
    <property type="match status" value="1"/>
</dbReference>
<evidence type="ECO:0000313" key="6">
    <source>
        <dbReference type="EMBL" id="TWW65097.1"/>
    </source>
</evidence>
<sequence>MSDVLIATLYGGSGTKKTQVKNFSQEELKKRLTPLQYRVTQEKGTESAFSGEFTHHRDEGTYTCVVCGDPLFSSNAKFDSGSDVLPVCKTPTLTLTNPHSNPKS</sequence>
<comment type="catalytic activity">
    <reaction evidence="4">
        <text>[thioredoxin]-disulfide + L-methionine + H2O = L-methionine (R)-S-oxide + [thioredoxin]-dithiol</text>
        <dbReference type="Rhea" id="RHEA:21260"/>
        <dbReference type="Rhea" id="RHEA-COMP:10698"/>
        <dbReference type="Rhea" id="RHEA-COMP:10700"/>
        <dbReference type="ChEBI" id="CHEBI:15377"/>
        <dbReference type="ChEBI" id="CHEBI:29950"/>
        <dbReference type="ChEBI" id="CHEBI:50058"/>
        <dbReference type="ChEBI" id="CHEBI:57844"/>
        <dbReference type="ChEBI" id="CHEBI:58773"/>
        <dbReference type="EC" id="1.8.4.14"/>
    </reaction>
</comment>
<keyword evidence="3" id="KW-0560">Oxidoreductase</keyword>
<dbReference type="EMBL" id="RHFK02000015">
    <property type="protein sequence ID" value="TWW65097.1"/>
    <property type="molecule type" value="Genomic_DNA"/>
</dbReference>
<dbReference type="InterPro" id="IPR011057">
    <property type="entry name" value="Mss4-like_sf"/>
</dbReference>
<evidence type="ECO:0000259" key="5">
    <source>
        <dbReference type="PROSITE" id="PS51790"/>
    </source>
</evidence>
<dbReference type="Gene3D" id="2.170.150.20">
    <property type="entry name" value="Peptide methionine sulfoxide reductase"/>
    <property type="match status" value="1"/>
</dbReference>
<dbReference type="GO" id="GO:0033743">
    <property type="term" value="F:peptide-methionine (R)-S-oxide reductase activity"/>
    <property type="evidence" value="ECO:0007669"/>
    <property type="project" value="InterPro"/>
</dbReference>
<dbReference type="GO" id="GO:0005737">
    <property type="term" value="C:cytoplasm"/>
    <property type="evidence" value="ECO:0007669"/>
    <property type="project" value="TreeGrafter"/>
</dbReference>
<comment type="caution">
    <text evidence="6">The sequence shown here is derived from an EMBL/GenBank/DDBJ whole genome shotgun (WGS) entry which is preliminary data.</text>
</comment>
<evidence type="ECO:0000313" key="7">
    <source>
        <dbReference type="Proteomes" id="UP000324091"/>
    </source>
</evidence>
<dbReference type="Pfam" id="PF01641">
    <property type="entry name" value="SelR"/>
    <property type="match status" value="1"/>
</dbReference>
<comment type="similarity">
    <text evidence="1">Belongs to the MsrB Met sulfoxide reductase family.</text>
</comment>
<dbReference type="GO" id="GO:0006979">
    <property type="term" value="P:response to oxidative stress"/>
    <property type="evidence" value="ECO:0007669"/>
    <property type="project" value="InterPro"/>
</dbReference>
<dbReference type="GO" id="GO:0030091">
    <property type="term" value="P:protein repair"/>
    <property type="evidence" value="ECO:0007669"/>
    <property type="project" value="InterPro"/>
</dbReference>
<evidence type="ECO:0000256" key="2">
    <source>
        <dbReference type="ARBA" id="ARBA00012498"/>
    </source>
</evidence>
<evidence type="ECO:0000256" key="1">
    <source>
        <dbReference type="ARBA" id="ARBA00007174"/>
    </source>
</evidence>
<protein>
    <recommendedName>
        <fullName evidence="2">L-methionine (R)-S-oxide reductase</fullName>
        <ecNumber evidence="2">1.8.4.14</ecNumber>
    </recommendedName>
</protein>
<dbReference type="GO" id="GO:0033745">
    <property type="term" value="F:L-methionine-(R)-S-oxide reductase activity"/>
    <property type="evidence" value="ECO:0007669"/>
    <property type="project" value="UniProtKB-EC"/>
</dbReference>
<dbReference type="InterPro" id="IPR002579">
    <property type="entry name" value="Met_Sox_Rdtase_MsrB_dom"/>
</dbReference>
<dbReference type="SUPFAM" id="SSF51316">
    <property type="entry name" value="Mss4-like"/>
    <property type="match status" value="1"/>
</dbReference>
<feature type="domain" description="MsrB" evidence="5">
    <location>
        <begin position="25"/>
        <end position="104"/>
    </location>
</feature>
<dbReference type="AlphaFoldDB" id="A0A5C6NHN2"/>
<organism evidence="6 7">
    <name type="scientific">Takifugu flavidus</name>
    <name type="common">sansaifugu</name>
    <dbReference type="NCBI Taxonomy" id="433684"/>
    <lineage>
        <taxon>Eukaryota</taxon>
        <taxon>Metazoa</taxon>
        <taxon>Chordata</taxon>
        <taxon>Craniata</taxon>
        <taxon>Vertebrata</taxon>
        <taxon>Euteleostomi</taxon>
        <taxon>Actinopterygii</taxon>
        <taxon>Neopterygii</taxon>
        <taxon>Teleostei</taxon>
        <taxon>Neoteleostei</taxon>
        <taxon>Acanthomorphata</taxon>
        <taxon>Eupercaria</taxon>
        <taxon>Tetraodontiformes</taxon>
        <taxon>Tetradontoidea</taxon>
        <taxon>Tetraodontidae</taxon>
        <taxon>Takifugu</taxon>
    </lineage>
</organism>
<name>A0A5C6NHN2_9TELE</name>